<dbReference type="GO" id="GO:0030692">
    <property type="term" value="C:Noc4p-Nop14p complex"/>
    <property type="evidence" value="ECO:0007669"/>
    <property type="project" value="TreeGrafter"/>
</dbReference>
<dbReference type="GO" id="GO:0042254">
    <property type="term" value="P:ribosome biogenesis"/>
    <property type="evidence" value="ECO:0007669"/>
    <property type="project" value="InterPro"/>
</dbReference>
<dbReference type="Proteomes" id="UP000324748">
    <property type="component" value="Unassembled WGS sequence"/>
</dbReference>
<dbReference type="EMBL" id="VSWC01000184">
    <property type="protein sequence ID" value="KAA1067878.1"/>
    <property type="molecule type" value="Genomic_DNA"/>
</dbReference>
<dbReference type="PANTHER" id="PTHR12455">
    <property type="entry name" value="NUCLEOLAR COMPLEX PROTEIN 4"/>
    <property type="match status" value="1"/>
</dbReference>
<comment type="caution">
    <text evidence="3">The sequence shown here is derived from an EMBL/GenBank/DDBJ whole genome shotgun (WGS) entry which is preliminary data.</text>
</comment>
<keyword evidence="4" id="KW-1185">Reference proteome</keyword>
<dbReference type="InterPro" id="IPR027193">
    <property type="entry name" value="Noc4"/>
</dbReference>
<dbReference type="AlphaFoldDB" id="A0A5B0LVZ4"/>
<name>A0A5B0LVZ4_PUCGR</name>
<feature type="domain" description="CCAAT-binding factor" evidence="2">
    <location>
        <begin position="15"/>
        <end position="72"/>
    </location>
</feature>
<gene>
    <name evidence="3" type="ORF">PGT21_020475</name>
</gene>
<dbReference type="PANTHER" id="PTHR12455:SF0">
    <property type="entry name" value="NUCLEOLAR COMPLEX PROTEIN 4 HOMOLOG"/>
    <property type="match status" value="1"/>
</dbReference>
<dbReference type="Pfam" id="PF03914">
    <property type="entry name" value="CBF"/>
    <property type="match status" value="1"/>
</dbReference>
<evidence type="ECO:0000256" key="1">
    <source>
        <dbReference type="ARBA" id="ARBA00007797"/>
    </source>
</evidence>
<dbReference type="GO" id="GO:0032040">
    <property type="term" value="C:small-subunit processome"/>
    <property type="evidence" value="ECO:0007669"/>
    <property type="project" value="TreeGrafter"/>
</dbReference>
<dbReference type="InterPro" id="IPR005612">
    <property type="entry name" value="CCAAT-binding_factor"/>
</dbReference>
<reference evidence="3 4" key="1">
    <citation type="submission" date="2019-05" db="EMBL/GenBank/DDBJ databases">
        <title>Emergence of the Ug99 lineage of the wheat stem rust pathogen through somatic hybridization.</title>
        <authorList>
            <person name="Li F."/>
            <person name="Upadhyaya N.M."/>
            <person name="Sperschneider J."/>
            <person name="Matny O."/>
            <person name="Nguyen-Phuc H."/>
            <person name="Mago R."/>
            <person name="Raley C."/>
            <person name="Miller M.E."/>
            <person name="Silverstein K.A.T."/>
            <person name="Henningsen E."/>
            <person name="Hirsch C.D."/>
            <person name="Visser B."/>
            <person name="Pretorius Z.A."/>
            <person name="Steffenson B.J."/>
            <person name="Schwessinger B."/>
            <person name="Dodds P.N."/>
            <person name="Figueroa M."/>
        </authorList>
    </citation>
    <scope>NUCLEOTIDE SEQUENCE [LARGE SCALE GENOMIC DNA]</scope>
    <source>
        <strain evidence="3">21-0</strain>
    </source>
</reference>
<accession>A0A5B0LVZ4</accession>
<sequence length="106" mass="12059">MDFLVDCLDYGGSISVLSLNALFTLISKHNLDYPDFYTRLYALLDLSIMHTQHCPRFSRILEVFLSSTHLPLICQEDCLGESVCATRDHHCCAFLLQSHQSVSSYL</sequence>
<protein>
    <recommendedName>
        <fullName evidence="2">CCAAT-binding factor domain-containing protein</fullName>
    </recommendedName>
</protein>
<comment type="similarity">
    <text evidence="1">Belongs to the CBF/MAK21 family.</text>
</comment>
<dbReference type="OrthoDB" id="10263185at2759"/>
<evidence type="ECO:0000313" key="4">
    <source>
        <dbReference type="Proteomes" id="UP000324748"/>
    </source>
</evidence>
<evidence type="ECO:0000259" key="2">
    <source>
        <dbReference type="Pfam" id="PF03914"/>
    </source>
</evidence>
<evidence type="ECO:0000313" key="3">
    <source>
        <dbReference type="EMBL" id="KAA1067878.1"/>
    </source>
</evidence>
<proteinExistence type="inferred from homology"/>
<organism evidence="3 4">
    <name type="scientific">Puccinia graminis f. sp. tritici</name>
    <dbReference type="NCBI Taxonomy" id="56615"/>
    <lineage>
        <taxon>Eukaryota</taxon>
        <taxon>Fungi</taxon>
        <taxon>Dikarya</taxon>
        <taxon>Basidiomycota</taxon>
        <taxon>Pucciniomycotina</taxon>
        <taxon>Pucciniomycetes</taxon>
        <taxon>Pucciniales</taxon>
        <taxon>Pucciniaceae</taxon>
        <taxon>Puccinia</taxon>
    </lineage>
</organism>